<feature type="domain" description="C2" evidence="8">
    <location>
        <begin position="206"/>
        <end position="330"/>
    </location>
</feature>
<reference evidence="9 10" key="1">
    <citation type="journal article" date="2013" name="PLoS Genet.">
        <title>Distinctive expansion of potential virulence genes in the genome of the oomycete fish pathogen Saprolegnia parasitica.</title>
        <authorList>
            <person name="Jiang R.H."/>
            <person name="de Bruijn I."/>
            <person name="Haas B.J."/>
            <person name="Belmonte R."/>
            <person name="Lobach L."/>
            <person name="Christie J."/>
            <person name="van den Ackerveken G."/>
            <person name="Bottin A."/>
            <person name="Bulone V."/>
            <person name="Diaz-Moreno S.M."/>
            <person name="Dumas B."/>
            <person name="Fan L."/>
            <person name="Gaulin E."/>
            <person name="Govers F."/>
            <person name="Grenville-Briggs L.J."/>
            <person name="Horner N.R."/>
            <person name="Levin J.Z."/>
            <person name="Mammella M."/>
            <person name="Meijer H.J."/>
            <person name="Morris P."/>
            <person name="Nusbaum C."/>
            <person name="Oome S."/>
            <person name="Phillips A.J."/>
            <person name="van Rooyen D."/>
            <person name="Rzeszutek E."/>
            <person name="Saraiva M."/>
            <person name="Secombes C.J."/>
            <person name="Seidl M.F."/>
            <person name="Snel B."/>
            <person name="Stassen J.H."/>
            <person name="Sykes S."/>
            <person name="Tripathy S."/>
            <person name="van den Berg H."/>
            <person name="Vega-Arreguin J.C."/>
            <person name="Wawra S."/>
            <person name="Young S.K."/>
            <person name="Zeng Q."/>
            <person name="Dieguez-Uribeondo J."/>
            <person name="Russ C."/>
            <person name="Tyler B.M."/>
            <person name="van West P."/>
        </authorList>
    </citation>
    <scope>NUCLEOTIDE SEQUENCE [LARGE SCALE GENOMIC DNA]</scope>
    <source>
        <strain evidence="9 10">CBS 223.65</strain>
    </source>
</reference>
<feature type="domain" description="C2" evidence="8">
    <location>
        <begin position="370"/>
        <end position="504"/>
    </location>
</feature>
<dbReference type="Gene3D" id="2.60.40.150">
    <property type="entry name" value="C2 domain"/>
    <property type="match status" value="6"/>
</dbReference>
<evidence type="ECO:0000256" key="4">
    <source>
        <dbReference type="ARBA" id="ARBA00022989"/>
    </source>
</evidence>
<dbReference type="GO" id="GO:0007009">
    <property type="term" value="P:plasma membrane organization"/>
    <property type="evidence" value="ECO:0007669"/>
    <property type="project" value="TreeGrafter"/>
</dbReference>
<dbReference type="PRINTS" id="PR00360">
    <property type="entry name" value="C2DOMAIN"/>
</dbReference>
<dbReference type="GeneID" id="24128984"/>
<dbReference type="SMART" id="SM00239">
    <property type="entry name" value="C2"/>
    <property type="match status" value="7"/>
</dbReference>
<accession>A0A067CNL5</accession>
<dbReference type="InterPro" id="IPR000008">
    <property type="entry name" value="C2_dom"/>
</dbReference>
<dbReference type="VEuPathDB" id="FungiDB:SPRG_06649"/>
<feature type="transmembrane region" description="Helical" evidence="7">
    <location>
        <begin position="1731"/>
        <end position="1757"/>
    </location>
</feature>
<feature type="domain" description="C2" evidence="8">
    <location>
        <begin position="884"/>
        <end position="1016"/>
    </location>
</feature>
<dbReference type="SUPFAM" id="SSF49562">
    <property type="entry name" value="C2 domain (Calcium/lipid-binding domain, CaLB)"/>
    <property type="match status" value="7"/>
</dbReference>
<evidence type="ECO:0000313" key="10">
    <source>
        <dbReference type="Proteomes" id="UP000030745"/>
    </source>
</evidence>
<dbReference type="InterPro" id="IPR037724">
    <property type="entry name" value="C2E_Ferlin"/>
</dbReference>
<dbReference type="RefSeq" id="XP_012200853.1">
    <property type="nucleotide sequence ID" value="XM_012345463.1"/>
</dbReference>
<dbReference type="EMBL" id="KK583211">
    <property type="protein sequence ID" value="KDO28412.1"/>
    <property type="molecule type" value="Genomic_DNA"/>
</dbReference>
<dbReference type="InterPro" id="IPR012968">
    <property type="entry name" value="FerIin_dom"/>
</dbReference>
<feature type="compositionally biased region" description="Acidic residues" evidence="6">
    <location>
        <begin position="1044"/>
        <end position="1078"/>
    </location>
</feature>
<dbReference type="InterPro" id="IPR037721">
    <property type="entry name" value="Ferlin"/>
</dbReference>
<feature type="domain" description="C2" evidence="8">
    <location>
        <begin position="1249"/>
        <end position="1370"/>
    </location>
</feature>
<dbReference type="PROSITE" id="PS50004">
    <property type="entry name" value="C2"/>
    <property type="match status" value="7"/>
</dbReference>
<comment type="subcellular location">
    <subcellularLocation>
        <location evidence="1">Membrane</location>
        <topology evidence="1">Single-pass membrane protein</topology>
    </subcellularLocation>
</comment>
<proteinExistence type="predicted"/>
<feature type="region of interest" description="Disordered" evidence="6">
    <location>
        <begin position="1556"/>
        <end position="1578"/>
    </location>
</feature>
<dbReference type="KEGG" id="spar:SPRG_06649"/>
<dbReference type="InterPro" id="IPR037720">
    <property type="entry name" value="C2B_Ferlin"/>
</dbReference>
<feature type="region of interest" description="Disordered" evidence="6">
    <location>
        <begin position="1601"/>
        <end position="1631"/>
    </location>
</feature>
<keyword evidence="3" id="KW-0677">Repeat</keyword>
<evidence type="ECO:0000256" key="2">
    <source>
        <dbReference type="ARBA" id="ARBA00022692"/>
    </source>
</evidence>
<keyword evidence="10" id="KW-1185">Reference proteome</keyword>
<feature type="domain" description="C2" evidence="8">
    <location>
        <begin position="7"/>
        <end position="124"/>
    </location>
</feature>
<sequence>MESETPPPIRLHEADEVTEGTKLPNTLRITVLRARNMAKATLRATTSLYCKLTSAGMTYKTAIKARTIDPVWNETFSFRASDYMTTVTIVVADKINVKKRVVGQIRIVASDIMAEPTMRCTRWYALVDKAWAPNEKLGELEIKASLVYEREHDGVLQRRVDIQRAVPAVAIAVGETWDTSDADGFAVQQDETEDDALLRKQELDLQEKQRLEALLVNIPRGDFQIQAHIIEARDLKGENFDGTSDPVCYVDVMGKKQKTSVKSQTFSCVFDELLFFRFRNIGRKELEQATITVSVYDSNVLRPNVEIGTYQFDVMSIYCRPQREVHRQWLALVDHKSKKDKGIQGYLLVSIAIVGPGEAFPVHEAIQDNSTKDIHDLVLLPPAITQSLHFLVVTVFAAEELPALDTPTLLSAAGIDAFVRVDFAGNFKCKTSVISVKGTQNLSATFLEALWIPVLMPTMSRRISISVRDRELGRSSKVVGQSIVDFLQLPVIDADLADAANVNLVEQTSLRYINLYGPPLQANQHSDACKHMKQFPEHASTYRGRVLVSLAHVQRPAPDEDEKTHVKEVAIDDWDALRPPMTRYVLRVALYFGQDVPQVRLRTGLYAKLFVVVSVGHYAVRFDAMPVKHGRVVWGAALEAKNIELPANLTQLPDVVVTLCRESNDADDLHGIAYARIRSGDLVQAGFQVPMRWLHLLEEVARPPGLLPGQSPGSLLLRVAFGREEIAAREAWVTPFNAISETLPCIVRVHIYQCRGLFAKSTTKHGLPDPQILVHLMHETKKTKAKRRTLDPLYYESLQFNVDVPSNLEFAPELWLQVVSKTGYSSSTTKYLGDLRIPLSKATKTTSVPYPAWHTLRSDTNVLEDLGVTGEILLSLQLLVNPTADERSIPLPSIVPECRDAFVDIIAMGVRNLKSNRLFHIQNPFVEFELTGAASASRENAERRTKASHEPESKNANFLERLVIPTRLPIDTLFSPQLVLKVYDSTMGGLHQPLIASCVIDLTKKLPWSPSYEPPLQQEFDYHLQLEKQRNRQAQQQLSNAAEQADENDDDAKDDASDDNDVVVDDDSASGSDSEDDDPAKVTSPTRLKSRAKVCELQESETQPAVRDDGTGIGTLQLPPVSYEPSLASRDDPAVQKQLQAEADRRLFASVEDAKKKGRVYIVPGSNSDVLSADMAAKKGYDTPPYFAGRDWWIQSGGKELEEYLKTKPFETYPLFRAHTVLGSLFRRRKERIQIQTGVFKGLVVVTLESNKQSLLVDYTSLTEPKPYEVRIYVLRATNLQPKDRNGLSDPYLRLQLGQNKVNDRDQHQTKTLNPDFYRLFTVEATIPGTSQLSISVWDHDRFGTDDFIGETIIDLEDRWFHKQWQDIGLGHPKATTHLLKAAGTLKPIEYRPLWTGKDATSQGTLQLWVDILTPSQAAIYEPIDIAPPPPKKFEVRVVIWKSEGVVDKDLSETNDLFVKAWMEGQKAQSTDIHWRCSTGKASWNYRMKFEVQMPMKPEFARLHLQLWEKDLLKWQDIIGGTELDLYRWLQLAYHENRTVMPFKEMKHAAQVLNDDSDVESGSDDDNQTTDVDLEKNEVTKPLLNDKKSASRLGKLQTLLRKNGSSKARGGKGGVPNAQQKADKRAAKEENEAKEAIGSFLDFIGLGRLHDDSEWLTMRFNNRAEGKSEEMGKLAIGIQIVTEAEFTATPVGSGRKEPNINPYLPPTVGRIKLSANPFNVLRELVGPKTCARIACVMCCVGCLSFMALFGASIMSALTFYEQMKARAEAAEGRQP</sequence>
<evidence type="ECO:0000259" key="8">
    <source>
        <dbReference type="PROSITE" id="PS50004"/>
    </source>
</evidence>
<feature type="compositionally biased region" description="Acidic residues" evidence="6">
    <location>
        <begin position="1556"/>
        <end position="1568"/>
    </location>
</feature>
<keyword evidence="2 7" id="KW-0812">Transmembrane</keyword>
<evidence type="ECO:0000256" key="6">
    <source>
        <dbReference type="SAM" id="MobiDB-lite"/>
    </source>
</evidence>
<dbReference type="PANTHER" id="PTHR12546:SF33">
    <property type="entry name" value="SPERM VESICLE FUSION PROTEIN FER-1"/>
    <property type="match status" value="1"/>
</dbReference>
<evidence type="ECO:0000256" key="5">
    <source>
        <dbReference type="ARBA" id="ARBA00023136"/>
    </source>
</evidence>
<feature type="domain" description="C2" evidence="8">
    <location>
        <begin position="727"/>
        <end position="854"/>
    </location>
</feature>
<dbReference type="OrthoDB" id="270970at2759"/>
<dbReference type="OMA" id="HIPTCTP"/>
<dbReference type="CDD" id="cd00030">
    <property type="entry name" value="C2"/>
    <property type="match status" value="2"/>
</dbReference>
<evidence type="ECO:0000256" key="3">
    <source>
        <dbReference type="ARBA" id="ARBA00022737"/>
    </source>
</evidence>
<dbReference type="CDD" id="cd04011">
    <property type="entry name" value="C2B_Ferlin"/>
    <property type="match status" value="1"/>
</dbReference>
<dbReference type="InterPro" id="IPR035892">
    <property type="entry name" value="C2_domain_sf"/>
</dbReference>
<keyword evidence="4 7" id="KW-1133">Transmembrane helix</keyword>
<feature type="domain" description="C2" evidence="8">
    <location>
        <begin position="1416"/>
        <end position="1539"/>
    </location>
</feature>
<dbReference type="GO" id="GO:0016020">
    <property type="term" value="C:membrane"/>
    <property type="evidence" value="ECO:0007669"/>
    <property type="project" value="UniProtKB-SubCell"/>
</dbReference>
<evidence type="ECO:0000313" key="9">
    <source>
        <dbReference type="EMBL" id="KDO28412.1"/>
    </source>
</evidence>
<dbReference type="SMART" id="SM01202">
    <property type="entry name" value="FerI"/>
    <property type="match status" value="1"/>
</dbReference>
<evidence type="ECO:0000256" key="7">
    <source>
        <dbReference type="SAM" id="Phobius"/>
    </source>
</evidence>
<keyword evidence="5 7" id="KW-0472">Membrane</keyword>
<organism evidence="9 10">
    <name type="scientific">Saprolegnia parasitica (strain CBS 223.65)</name>
    <dbReference type="NCBI Taxonomy" id="695850"/>
    <lineage>
        <taxon>Eukaryota</taxon>
        <taxon>Sar</taxon>
        <taxon>Stramenopiles</taxon>
        <taxon>Oomycota</taxon>
        <taxon>Saprolegniomycetes</taxon>
        <taxon>Saprolegniales</taxon>
        <taxon>Saprolegniaceae</taxon>
        <taxon>Saprolegnia</taxon>
    </lineage>
</organism>
<dbReference type="CDD" id="cd04037">
    <property type="entry name" value="C2E_Ferlin"/>
    <property type="match status" value="1"/>
</dbReference>
<dbReference type="Proteomes" id="UP000030745">
    <property type="component" value="Unassembled WGS sequence"/>
</dbReference>
<feature type="compositionally biased region" description="Basic and acidic residues" evidence="6">
    <location>
        <begin position="1621"/>
        <end position="1631"/>
    </location>
</feature>
<gene>
    <name evidence="9" type="ORF">SPRG_06649</name>
</gene>
<feature type="region of interest" description="Disordered" evidence="6">
    <location>
        <begin position="1029"/>
        <end position="1132"/>
    </location>
</feature>
<name>A0A067CNL5_SAPPC</name>
<evidence type="ECO:0000256" key="1">
    <source>
        <dbReference type="ARBA" id="ARBA00004167"/>
    </source>
</evidence>
<protein>
    <recommendedName>
        <fullName evidence="8">C2 domain-containing protein</fullName>
    </recommendedName>
</protein>
<dbReference type="Pfam" id="PF00168">
    <property type="entry name" value="C2"/>
    <property type="match status" value="7"/>
</dbReference>
<dbReference type="PANTHER" id="PTHR12546">
    <property type="entry name" value="FER-1-LIKE"/>
    <property type="match status" value="1"/>
</dbReference>